<dbReference type="AlphaFoldDB" id="A0A1F5ZLC7"/>
<evidence type="ECO:0000313" key="2">
    <source>
        <dbReference type="Proteomes" id="UP000177383"/>
    </source>
</evidence>
<evidence type="ECO:0000313" key="1">
    <source>
        <dbReference type="EMBL" id="OGG12902.1"/>
    </source>
</evidence>
<protein>
    <submittedName>
        <fullName evidence="1">Uncharacterized protein</fullName>
    </submittedName>
</protein>
<dbReference type="EMBL" id="MFJE01000068">
    <property type="protein sequence ID" value="OGG12902.1"/>
    <property type="molecule type" value="Genomic_DNA"/>
</dbReference>
<gene>
    <name evidence="1" type="ORF">A2773_01690</name>
</gene>
<accession>A0A1F5ZLC7</accession>
<sequence length="65" mass="7232">MPVAQATDEVMEECEKLGITLSDLEISEDYRDQNPCPTTGESQAGDVYFPATSDPKDYVFLNQNN</sequence>
<organism evidence="1 2">
    <name type="scientific">Candidatus Gottesmanbacteria bacterium RIFCSPHIGHO2_01_FULL_39_10</name>
    <dbReference type="NCBI Taxonomy" id="1798375"/>
    <lineage>
        <taxon>Bacteria</taxon>
        <taxon>Candidatus Gottesmaniibacteriota</taxon>
    </lineage>
</organism>
<reference evidence="1 2" key="1">
    <citation type="journal article" date="2016" name="Nat. Commun.">
        <title>Thousands of microbial genomes shed light on interconnected biogeochemical processes in an aquifer system.</title>
        <authorList>
            <person name="Anantharaman K."/>
            <person name="Brown C.T."/>
            <person name="Hug L.A."/>
            <person name="Sharon I."/>
            <person name="Castelle C.J."/>
            <person name="Probst A.J."/>
            <person name="Thomas B.C."/>
            <person name="Singh A."/>
            <person name="Wilkins M.J."/>
            <person name="Karaoz U."/>
            <person name="Brodie E.L."/>
            <person name="Williams K.H."/>
            <person name="Hubbard S.S."/>
            <person name="Banfield J.F."/>
        </authorList>
    </citation>
    <scope>NUCLEOTIDE SEQUENCE [LARGE SCALE GENOMIC DNA]</scope>
</reference>
<name>A0A1F5ZLC7_9BACT</name>
<comment type="caution">
    <text evidence="1">The sequence shown here is derived from an EMBL/GenBank/DDBJ whole genome shotgun (WGS) entry which is preliminary data.</text>
</comment>
<proteinExistence type="predicted"/>
<dbReference type="STRING" id="1798375.A2773_01690"/>
<dbReference type="Proteomes" id="UP000177383">
    <property type="component" value="Unassembled WGS sequence"/>
</dbReference>